<dbReference type="EMBL" id="KV722441">
    <property type="protein sequence ID" value="OCH88877.1"/>
    <property type="molecule type" value="Genomic_DNA"/>
</dbReference>
<keyword evidence="4" id="KW-1185">Reference proteome</keyword>
<evidence type="ECO:0000256" key="2">
    <source>
        <dbReference type="SAM" id="Phobius"/>
    </source>
</evidence>
<evidence type="ECO:0000313" key="3">
    <source>
        <dbReference type="EMBL" id="OCH88877.1"/>
    </source>
</evidence>
<feature type="transmembrane region" description="Helical" evidence="2">
    <location>
        <begin position="107"/>
        <end position="130"/>
    </location>
</feature>
<evidence type="ECO:0000256" key="1">
    <source>
        <dbReference type="SAM" id="MobiDB-lite"/>
    </source>
</evidence>
<gene>
    <name evidence="3" type="ORF">OBBRIDRAFT_794826</name>
</gene>
<feature type="compositionally biased region" description="Basic and acidic residues" evidence="1">
    <location>
        <begin position="310"/>
        <end position="330"/>
    </location>
</feature>
<feature type="transmembrane region" description="Helical" evidence="2">
    <location>
        <begin position="168"/>
        <end position="190"/>
    </location>
</feature>
<reference evidence="3 4" key="1">
    <citation type="submission" date="2016-07" db="EMBL/GenBank/DDBJ databases">
        <title>Draft genome of the white-rot fungus Obba rivulosa 3A-2.</title>
        <authorList>
            <consortium name="DOE Joint Genome Institute"/>
            <person name="Miettinen O."/>
            <person name="Riley R."/>
            <person name="Acob R."/>
            <person name="Barry K."/>
            <person name="Cullen D."/>
            <person name="De Vries R."/>
            <person name="Hainaut M."/>
            <person name="Hatakka A."/>
            <person name="Henrissat B."/>
            <person name="Hilden K."/>
            <person name="Kuo R."/>
            <person name="Labutti K."/>
            <person name="Lipzen A."/>
            <person name="Makela M.R."/>
            <person name="Sandor L."/>
            <person name="Spatafora J.W."/>
            <person name="Grigoriev I.V."/>
            <person name="Hibbett D.S."/>
        </authorList>
    </citation>
    <scope>NUCLEOTIDE SEQUENCE [LARGE SCALE GENOMIC DNA]</scope>
    <source>
        <strain evidence="3 4">3A-2</strain>
    </source>
</reference>
<proteinExistence type="predicted"/>
<keyword evidence="2" id="KW-1133">Transmembrane helix</keyword>
<evidence type="ECO:0000313" key="4">
    <source>
        <dbReference type="Proteomes" id="UP000250043"/>
    </source>
</evidence>
<name>A0A8E2AVJ2_9APHY</name>
<keyword evidence="2" id="KW-0472">Membrane</keyword>
<accession>A0A8E2AVJ2</accession>
<feature type="non-terminal residue" evidence="3">
    <location>
        <position position="1"/>
    </location>
</feature>
<feature type="transmembrane region" description="Helical" evidence="2">
    <location>
        <begin position="38"/>
        <end position="59"/>
    </location>
</feature>
<dbReference type="OrthoDB" id="7862095at2759"/>
<feature type="transmembrane region" description="Helical" evidence="2">
    <location>
        <begin position="79"/>
        <end position="100"/>
    </location>
</feature>
<dbReference type="Proteomes" id="UP000250043">
    <property type="component" value="Unassembled WGS sequence"/>
</dbReference>
<protein>
    <submittedName>
        <fullName evidence="3">Uncharacterized protein</fullName>
    </submittedName>
</protein>
<keyword evidence="2" id="KW-0812">Transmembrane</keyword>
<dbReference type="AlphaFoldDB" id="A0A8E2AVJ2"/>
<feature type="region of interest" description="Disordered" evidence="1">
    <location>
        <begin position="298"/>
        <end position="330"/>
    </location>
</feature>
<organism evidence="3 4">
    <name type="scientific">Obba rivulosa</name>
    <dbReference type="NCBI Taxonomy" id="1052685"/>
    <lineage>
        <taxon>Eukaryota</taxon>
        <taxon>Fungi</taxon>
        <taxon>Dikarya</taxon>
        <taxon>Basidiomycota</taxon>
        <taxon>Agaricomycotina</taxon>
        <taxon>Agaricomycetes</taxon>
        <taxon>Polyporales</taxon>
        <taxon>Gelatoporiaceae</taxon>
        <taxon>Obba</taxon>
    </lineage>
</organism>
<feature type="compositionally biased region" description="Polar residues" evidence="1">
    <location>
        <begin position="263"/>
        <end position="280"/>
    </location>
</feature>
<sequence length="330" mass="36235">MTAMKTNAFAQKAKAVGLWLFEFSLGGRMFCCCLPNRVGVIIGSFLHIIIPALLASIIWFEIATERDMMFSKSERLQFIFAGLLETLLTIAAIIGFAGAITRKLLFVLIYGGALYFNFAVMLGVISYFLWMINHATEEDLRVACQQTIRNTQAQGQCSSVLNTLRGVLIGVGILLLLIELWGAFMVTHYARQLRGDKSRKRVARISKLAQDRLPLLHSRLSSAETTENGGAAEPSPYFDNDKEFNPYDDLGCRSPLPLPDTPSRLTSAMPSPRSLSPFSVAQNPSLISHEAAAGLAVPSSVGTVSEQDSSYDRASHQSHTSSERHVTFAI</sequence>
<feature type="compositionally biased region" description="Polar residues" evidence="1">
    <location>
        <begin position="219"/>
        <end position="228"/>
    </location>
</feature>
<feature type="region of interest" description="Disordered" evidence="1">
    <location>
        <begin position="219"/>
        <end position="280"/>
    </location>
</feature>